<dbReference type="EMBL" id="JAZHPZ010000012">
    <property type="protein sequence ID" value="MEF2968038.1"/>
    <property type="molecule type" value="Genomic_DNA"/>
</dbReference>
<feature type="transmembrane region" description="Helical" evidence="1">
    <location>
        <begin position="47"/>
        <end position="65"/>
    </location>
</feature>
<organism evidence="2 3">
    <name type="scientific">Paenibacillus haidiansis</name>
    <dbReference type="NCBI Taxonomy" id="1574488"/>
    <lineage>
        <taxon>Bacteria</taxon>
        <taxon>Bacillati</taxon>
        <taxon>Bacillota</taxon>
        <taxon>Bacilli</taxon>
        <taxon>Bacillales</taxon>
        <taxon>Paenibacillaceae</taxon>
        <taxon>Paenibacillus</taxon>
    </lineage>
</organism>
<name>A0ABU7VXB4_9BACL</name>
<feature type="non-terminal residue" evidence="2">
    <location>
        <position position="79"/>
    </location>
</feature>
<comment type="caution">
    <text evidence="2">The sequence shown here is derived from an EMBL/GenBank/DDBJ whole genome shotgun (WGS) entry which is preliminary data.</text>
</comment>
<dbReference type="RefSeq" id="WP_331848253.1">
    <property type="nucleotide sequence ID" value="NZ_JAZHPZ010000012.1"/>
</dbReference>
<keyword evidence="1" id="KW-0472">Membrane</keyword>
<accession>A0ABU7VXB4</accession>
<evidence type="ECO:0000313" key="2">
    <source>
        <dbReference type="EMBL" id="MEF2968038.1"/>
    </source>
</evidence>
<sequence>MYPFRVGVIIRATPNEKNCKYTCIVSRKADFEKKPAKTAGPLKSGVLTYKFIVNAVLLIFLRVYIDLWNLVVSFSVFTH</sequence>
<evidence type="ECO:0000313" key="3">
    <source>
        <dbReference type="Proteomes" id="UP001306950"/>
    </source>
</evidence>
<keyword evidence="1" id="KW-0812">Transmembrane</keyword>
<dbReference type="Proteomes" id="UP001306950">
    <property type="component" value="Unassembled WGS sequence"/>
</dbReference>
<reference evidence="2 3" key="1">
    <citation type="submission" date="2024-02" db="EMBL/GenBank/DDBJ databases">
        <title>A nitrogen-fixing paenibacillus bacterium.</title>
        <authorList>
            <person name="Zhang W.L."/>
            <person name="Chen S.F."/>
        </authorList>
    </citation>
    <scope>NUCLEOTIDE SEQUENCE [LARGE SCALE GENOMIC DNA]</scope>
    <source>
        <strain evidence="2 3">M1</strain>
    </source>
</reference>
<protein>
    <submittedName>
        <fullName evidence="2">Uncharacterized protein</fullName>
    </submittedName>
</protein>
<proteinExistence type="predicted"/>
<evidence type="ECO:0000256" key="1">
    <source>
        <dbReference type="SAM" id="Phobius"/>
    </source>
</evidence>
<keyword evidence="1" id="KW-1133">Transmembrane helix</keyword>
<gene>
    <name evidence="2" type="ORF">V3851_19600</name>
</gene>
<keyword evidence="3" id="KW-1185">Reference proteome</keyword>